<evidence type="ECO:0000256" key="3">
    <source>
        <dbReference type="ARBA" id="ARBA00022801"/>
    </source>
</evidence>
<keyword evidence="4 11" id="KW-0520">NAD</keyword>
<keyword evidence="6 11" id="KW-0326">Glycosidase</keyword>
<keyword evidence="14" id="KW-1185">Reference proteome</keyword>
<comment type="cofactor">
    <cofactor evidence="11">
        <name>NAD(+)</name>
        <dbReference type="ChEBI" id="CHEBI:57540"/>
    </cofactor>
    <text evidence="11">Binds 1 NAD(+) per subunit.</text>
</comment>
<dbReference type="AlphaFoldDB" id="A0A7Z0IK82"/>
<dbReference type="InterPro" id="IPR022616">
    <property type="entry name" value="Glyco_hydro_4_C"/>
</dbReference>
<feature type="active site" description="Proton donor" evidence="7">
    <location>
        <position position="167"/>
    </location>
</feature>
<evidence type="ECO:0000256" key="4">
    <source>
        <dbReference type="ARBA" id="ARBA00023027"/>
    </source>
</evidence>
<feature type="domain" description="Glycosyl hydrolase family 4 C-terminal" evidence="12">
    <location>
        <begin position="195"/>
        <end position="424"/>
    </location>
</feature>
<sequence>MRLVILGGGGFRVPLVYEAAAARAGGVAVDEIVLHDSDPGRLAAIGAVVGELADGYGRSAPAYRTTTDLADALRGADFVFSAIRVGGAHARTVDERVALDLGLLGQETIGPGGLAYALRTIGPARRIAEAVAEIAPRAWVINFTNPAGIVTEVMRGVLGERAVGICDTPIGLVRRLARVLDLDLDADAGRIGYDYLGLNHLGWLRSFTVDGTDRLPGVLADDHALERIEEARLFGFDWVRALGSIPNEYLFYYFFTDEARRRIEQAGETRGEFLVRQQDAFYAGAGRDRLADWRRVLREREESYMAETRDEEREAADIAGGGYQEVAMRLMAALAGGPEQRMILDVGNRAGDQRLVAALPDDLVVEVPCVVDSAGVHPQPVAAPDLAQLGMMARLRGSERLIAEAALTGSRERAWEGFALHPLVDSPVLGRRLLDGYLTAEPLLAEVLPAGSSAR</sequence>
<comment type="caution">
    <text evidence="13">The sequence shown here is derived from an EMBL/GenBank/DDBJ whole genome shotgun (WGS) entry which is preliminary data.</text>
</comment>
<evidence type="ECO:0000256" key="2">
    <source>
        <dbReference type="ARBA" id="ARBA00022723"/>
    </source>
</evidence>
<evidence type="ECO:0000259" key="12">
    <source>
        <dbReference type="Pfam" id="PF11975"/>
    </source>
</evidence>
<dbReference type="GO" id="GO:0005975">
    <property type="term" value="P:carbohydrate metabolic process"/>
    <property type="evidence" value="ECO:0007669"/>
    <property type="project" value="InterPro"/>
</dbReference>
<keyword evidence="9" id="KW-0533">Nickel</keyword>
<name>A0A7Z0IK82_9ACTN</name>
<dbReference type="InterPro" id="IPR036291">
    <property type="entry name" value="NAD(P)-bd_dom_sf"/>
</dbReference>
<dbReference type="PRINTS" id="PR00732">
    <property type="entry name" value="GLHYDRLASE4"/>
</dbReference>
<dbReference type="InterPro" id="IPR015955">
    <property type="entry name" value="Lactate_DH/Glyco_Ohase_4_C"/>
</dbReference>
<evidence type="ECO:0000256" key="8">
    <source>
        <dbReference type="PIRSR" id="PIRSR601088-2"/>
    </source>
</evidence>
<proteinExistence type="inferred from homology"/>
<evidence type="ECO:0000256" key="1">
    <source>
        <dbReference type="ARBA" id="ARBA00010141"/>
    </source>
</evidence>
<evidence type="ECO:0000256" key="7">
    <source>
        <dbReference type="PIRSR" id="PIRSR601088-1"/>
    </source>
</evidence>
<gene>
    <name evidence="13" type="ORF">GGQ54_000793</name>
</gene>
<dbReference type="PANTHER" id="PTHR32092:SF5">
    <property type="entry name" value="6-PHOSPHO-BETA-GLUCOSIDASE"/>
    <property type="match status" value="1"/>
</dbReference>
<dbReference type="Gene3D" id="3.40.50.720">
    <property type="entry name" value="NAD(P)-binding Rossmann-like Domain"/>
    <property type="match status" value="1"/>
</dbReference>
<dbReference type="Pfam" id="PF11975">
    <property type="entry name" value="Glyco_hydro_4C"/>
    <property type="match status" value="1"/>
</dbReference>
<keyword evidence="5 9" id="KW-0464">Manganese</keyword>
<dbReference type="SUPFAM" id="SSF56327">
    <property type="entry name" value="LDH C-terminal domain-like"/>
    <property type="match status" value="1"/>
</dbReference>
<feature type="binding site" evidence="8">
    <location>
        <position position="91"/>
    </location>
    <ligand>
        <name>substrate</name>
    </ligand>
</feature>
<keyword evidence="9" id="KW-0170">Cobalt</keyword>
<evidence type="ECO:0000256" key="9">
    <source>
        <dbReference type="PIRSR" id="PIRSR601088-3"/>
    </source>
</evidence>
<feature type="binding site" evidence="9">
    <location>
        <position position="200"/>
    </location>
    <ligand>
        <name>Mn(2+)</name>
        <dbReference type="ChEBI" id="CHEBI:29035"/>
    </ligand>
</feature>
<dbReference type="Proteomes" id="UP000527616">
    <property type="component" value="Unassembled WGS sequence"/>
</dbReference>
<comment type="similarity">
    <text evidence="1 11">Belongs to the glycosyl hydrolase 4 family.</text>
</comment>
<feature type="active site" description="Proton acceptor" evidence="7">
    <location>
        <position position="249"/>
    </location>
</feature>
<reference evidence="13 14" key="1">
    <citation type="submission" date="2020-07" db="EMBL/GenBank/DDBJ databases">
        <title>Sequencing the genomes of 1000 actinobacteria strains.</title>
        <authorList>
            <person name="Klenk H.-P."/>
        </authorList>
    </citation>
    <scope>NUCLEOTIDE SEQUENCE [LARGE SCALE GENOMIC DNA]</scope>
    <source>
        <strain evidence="13 14">DSM 103164</strain>
    </source>
</reference>
<dbReference type="EMBL" id="JACBZS010000001">
    <property type="protein sequence ID" value="NYI70233.1"/>
    <property type="molecule type" value="Genomic_DNA"/>
</dbReference>
<keyword evidence="2 9" id="KW-0479">Metal-binding</keyword>
<dbReference type="PROSITE" id="PS01324">
    <property type="entry name" value="GLYCOSYL_HYDROL_F4"/>
    <property type="match status" value="1"/>
</dbReference>
<evidence type="ECO:0000256" key="6">
    <source>
        <dbReference type="ARBA" id="ARBA00023295"/>
    </source>
</evidence>
<evidence type="ECO:0000313" key="13">
    <source>
        <dbReference type="EMBL" id="NYI70233.1"/>
    </source>
</evidence>
<dbReference type="EC" id="3.2.1.86" evidence="13"/>
<dbReference type="PANTHER" id="PTHR32092">
    <property type="entry name" value="6-PHOSPHO-BETA-GLUCOSIDASE-RELATED"/>
    <property type="match status" value="1"/>
</dbReference>
<dbReference type="InterPro" id="IPR001088">
    <property type="entry name" value="Glyco_hydro_4"/>
</dbReference>
<evidence type="ECO:0000256" key="5">
    <source>
        <dbReference type="ARBA" id="ARBA00023211"/>
    </source>
</evidence>
<protein>
    <submittedName>
        <fullName evidence="13">6-phospho-beta-glucosidase</fullName>
        <ecNumber evidence="13">3.2.1.86</ecNumber>
    </submittedName>
</protein>
<feature type="site" description="Increases basicity of active site Tyr" evidence="10">
    <location>
        <position position="107"/>
    </location>
</feature>
<dbReference type="GO" id="GO:0008706">
    <property type="term" value="F:6-phospho-beta-glucosidase activity"/>
    <property type="evidence" value="ECO:0007669"/>
    <property type="project" value="UniProtKB-EC"/>
</dbReference>
<dbReference type="GO" id="GO:0046872">
    <property type="term" value="F:metal ion binding"/>
    <property type="evidence" value="ECO:0007669"/>
    <property type="project" value="UniProtKB-KW"/>
</dbReference>
<dbReference type="RefSeq" id="WP_179444212.1">
    <property type="nucleotide sequence ID" value="NZ_JACBZS010000001.1"/>
</dbReference>
<feature type="binding site" evidence="9">
    <location>
        <position position="166"/>
    </location>
    <ligand>
        <name>Mn(2+)</name>
        <dbReference type="ChEBI" id="CHEBI:29035"/>
    </ligand>
</feature>
<dbReference type="Gene3D" id="3.90.110.10">
    <property type="entry name" value="Lactate dehydrogenase/glycoside hydrolase, family 4, C-terminal"/>
    <property type="match status" value="1"/>
</dbReference>
<feature type="binding site" evidence="8">
    <location>
        <position position="145"/>
    </location>
    <ligand>
        <name>substrate</name>
    </ligand>
</feature>
<accession>A0A7Z0IK82</accession>
<evidence type="ECO:0000256" key="11">
    <source>
        <dbReference type="RuleBase" id="RU361152"/>
    </source>
</evidence>
<keyword evidence="9" id="KW-0408">Iron</keyword>
<dbReference type="Pfam" id="PF02056">
    <property type="entry name" value="Glyco_hydro_4"/>
    <property type="match status" value="1"/>
</dbReference>
<dbReference type="InterPro" id="IPR019802">
    <property type="entry name" value="GlycHydrolase_4_CS"/>
</dbReference>
<organism evidence="13 14">
    <name type="scientific">Naumannella cuiyingiana</name>
    <dbReference type="NCBI Taxonomy" id="1347891"/>
    <lineage>
        <taxon>Bacteria</taxon>
        <taxon>Bacillati</taxon>
        <taxon>Actinomycetota</taxon>
        <taxon>Actinomycetes</taxon>
        <taxon>Propionibacteriales</taxon>
        <taxon>Propionibacteriaceae</taxon>
        <taxon>Naumannella</taxon>
    </lineage>
</organism>
<evidence type="ECO:0000313" key="14">
    <source>
        <dbReference type="Proteomes" id="UP000527616"/>
    </source>
</evidence>
<dbReference type="GO" id="GO:0016616">
    <property type="term" value="F:oxidoreductase activity, acting on the CH-OH group of donors, NAD or NADP as acceptor"/>
    <property type="evidence" value="ECO:0007669"/>
    <property type="project" value="InterPro"/>
</dbReference>
<evidence type="ECO:0000256" key="10">
    <source>
        <dbReference type="PIRSR" id="PIRSR601088-4"/>
    </source>
</evidence>
<dbReference type="SUPFAM" id="SSF51735">
    <property type="entry name" value="NAD(P)-binding Rossmann-fold domains"/>
    <property type="match status" value="1"/>
</dbReference>
<keyword evidence="3 11" id="KW-0378">Hydrolase</keyword>